<evidence type="ECO:0000313" key="2">
    <source>
        <dbReference type="EMBL" id="RBP38794.1"/>
    </source>
</evidence>
<comment type="caution">
    <text evidence="2">The sequence shown here is derived from an EMBL/GenBank/DDBJ whole genome shotgun (WGS) entry which is preliminary data.</text>
</comment>
<dbReference type="GO" id="GO:0003677">
    <property type="term" value="F:DNA binding"/>
    <property type="evidence" value="ECO:0007669"/>
    <property type="project" value="InterPro"/>
</dbReference>
<reference evidence="2 3" key="1">
    <citation type="submission" date="2018-06" db="EMBL/GenBank/DDBJ databases">
        <title>Genomic Encyclopedia of Type Strains, Phase IV (KMG-IV): sequencing the most valuable type-strain genomes for metagenomic binning, comparative biology and taxonomic classification.</title>
        <authorList>
            <person name="Goeker M."/>
        </authorList>
    </citation>
    <scope>NUCLEOTIDE SEQUENCE [LARGE SCALE GENOMIC DNA]</scope>
    <source>
        <strain evidence="2 3">DSM 25520</strain>
    </source>
</reference>
<organism evidence="2 3">
    <name type="scientific">Eoetvoesiella caeni</name>
    <dbReference type="NCBI Taxonomy" id="645616"/>
    <lineage>
        <taxon>Bacteria</taxon>
        <taxon>Pseudomonadati</taxon>
        <taxon>Pseudomonadota</taxon>
        <taxon>Betaproteobacteria</taxon>
        <taxon>Burkholderiales</taxon>
        <taxon>Alcaligenaceae</taxon>
        <taxon>Eoetvoesiella</taxon>
    </lineage>
</organism>
<dbReference type="PROSITE" id="PS50943">
    <property type="entry name" value="HTH_CROC1"/>
    <property type="match status" value="1"/>
</dbReference>
<gene>
    <name evidence="2" type="ORF">DFR37_10686</name>
</gene>
<accession>A0A366H9H7</accession>
<dbReference type="AlphaFoldDB" id="A0A366H9H7"/>
<protein>
    <submittedName>
        <fullName evidence="2">Helix-turn-helix protein</fullName>
    </submittedName>
</protein>
<evidence type="ECO:0000259" key="1">
    <source>
        <dbReference type="PROSITE" id="PS50943"/>
    </source>
</evidence>
<dbReference type="EMBL" id="QNRQ01000006">
    <property type="protein sequence ID" value="RBP38794.1"/>
    <property type="molecule type" value="Genomic_DNA"/>
</dbReference>
<dbReference type="SMART" id="SM00530">
    <property type="entry name" value="HTH_XRE"/>
    <property type="match status" value="1"/>
</dbReference>
<feature type="domain" description="HTH cro/C1-type" evidence="1">
    <location>
        <begin position="80"/>
        <end position="137"/>
    </location>
</feature>
<proteinExistence type="predicted"/>
<dbReference type="InterPro" id="IPR001387">
    <property type="entry name" value="Cro/C1-type_HTH"/>
</dbReference>
<keyword evidence="3" id="KW-1185">Reference proteome</keyword>
<name>A0A366H9H7_9BURK</name>
<sequence length="270" mass="29765">MNRILKYAILDIPPEAWWQPHAPVKAPSKETTAMQEAVIESVPAAKKAARPKDLNSLIRADADHPKYEQAVLVQTIGQRMRQARELCNLSQIEAARQLGYRNPSKLSKIEGAIDTNSVPLLLIVRAAAMYQVSVDYLFGLSEDFEVSPRATVERVVSRWMFAQVTAQERLILDALHAVNDQVSRVMDVCPKTHAQALEVARALARFRELNPGFEDMRAGSTLLAAVEHAADGAASANEVYQRFLGHLRFMEGVTAVSPALNAPVMEAANV</sequence>
<dbReference type="CDD" id="cd00093">
    <property type="entry name" value="HTH_XRE"/>
    <property type="match status" value="1"/>
</dbReference>
<dbReference type="InterPro" id="IPR010982">
    <property type="entry name" value="Lambda_DNA-bd_dom_sf"/>
</dbReference>
<dbReference type="Gene3D" id="1.10.260.40">
    <property type="entry name" value="lambda repressor-like DNA-binding domains"/>
    <property type="match status" value="1"/>
</dbReference>
<evidence type="ECO:0000313" key="3">
    <source>
        <dbReference type="Proteomes" id="UP000253628"/>
    </source>
</evidence>
<dbReference type="Proteomes" id="UP000253628">
    <property type="component" value="Unassembled WGS sequence"/>
</dbReference>
<dbReference type="SUPFAM" id="SSF47413">
    <property type="entry name" value="lambda repressor-like DNA-binding domains"/>
    <property type="match status" value="1"/>
</dbReference>